<feature type="region of interest" description="Disordered" evidence="1">
    <location>
        <begin position="178"/>
        <end position="253"/>
    </location>
</feature>
<feature type="compositionally biased region" description="Basic and acidic residues" evidence="1">
    <location>
        <begin position="103"/>
        <end position="118"/>
    </location>
</feature>
<feature type="compositionally biased region" description="Low complexity" evidence="1">
    <location>
        <begin position="1"/>
        <end position="19"/>
    </location>
</feature>
<feature type="compositionally biased region" description="Basic and acidic residues" evidence="1">
    <location>
        <begin position="128"/>
        <end position="146"/>
    </location>
</feature>
<dbReference type="EMBL" id="JAQQPM010000003">
    <property type="protein sequence ID" value="KAK2069435.1"/>
    <property type="molecule type" value="Genomic_DNA"/>
</dbReference>
<proteinExistence type="predicted"/>
<organism evidence="2 3">
    <name type="scientific">Phyllachora maydis</name>
    <dbReference type="NCBI Taxonomy" id="1825666"/>
    <lineage>
        <taxon>Eukaryota</taxon>
        <taxon>Fungi</taxon>
        <taxon>Dikarya</taxon>
        <taxon>Ascomycota</taxon>
        <taxon>Pezizomycotina</taxon>
        <taxon>Sordariomycetes</taxon>
        <taxon>Sordariomycetidae</taxon>
        <taxon>Phyllachorales</taxon>
        <taxon>Phyllachoraceae</taxon>
        <taxon>Phyllachora</taxon>
    </lineage>
</organism>
<feature type="compositionally biased region" description="Basic and acidic residues" evidence="1">
    <location>
        <begin position="189"/>
        <end position="209"/>
    </location>
</feature>
<feature type="compositionally biased region" description="Basic and acidic residues" evidence="1">
    <location>
        <begin position="449"/>
        <end position="468"/>
    </location>
</feature>
<name>A0AAD9MC10_9PEZI</name>
<reference evidence="2" key="1">
    <citation type="journal article" date="2023" name="Mol. Plant Microbe Interact.">
        <title>Elucidating the Obligate Nature and Biological Capacity of an Invasive Fungal Corn Pathogen.</title>
        <authorList>
            <person name="MacCready J.S."/>
            <person name="Roggenkamp E.M."/>
            <person name="Gdanetz K."/>
            <person name="Chilvers M.I."/>
        </authorList>
    </citation>
    <scope>NUCLEOTIDE SEQUENCE</scope>
    <source>
        <strain evidence="2">PM02</strain>
    </source>
</reference>
<sequence length="597" mass="63745">MSAAHAAAPTPAPTDAAYPWSLSASGLAEEREKTKQDPEAPQDSDYQRQFPKDGTVAAHLGHGRTPLAAQNGNSVPHAFNSRLATTSPMESRSTEPSIGDAAGDVHDAKHGPTTDGGEHASSPTDSFPDLHEADRTEERGRGDGRGLRKKLKEMYGDTVGDENSKWIHRDKLARIESEELQAAGIILPRPRDRTRSRGHSVRRERDLSQDRTNGSVHENGRAPPSRKNSVLAMDGSSHVDTASPPAWDLRQPDEIATEGDACWVPGAVAAVKGLSRIPVAKASPAPIPAEHLEREKPMARKREGSPGEEDSISYPKTRQRTGSVGTTLTKAPTNGLAPAPAVRRVDSSSRKTTRKASQTKPAMGAPGRPRTRAGPSKDATASGASGQAARAPLRAGAGERELSPKPLSLSPKQMEGDPPWMVSAYKPDPRLPPDQQLLPTVARRLQQEKWEREGKFGSVYDKEFRPLTDDGFLVPPEPVVPSPSSEKGSQAQENEDEKAGGSTGDWPLRTDSAKNQQSLSLSPPTRSGSYSTMPKISDKQPPSPLHSPRMAALAQSPSQTPLSAPVVRVPEPPAEDASAPGTPPKNKGMCGACCVMM</sequence>
<gene>
    <name evidence="2" type="ORF">P8C59_004018</name>
</gene>
<feature type="region of interest" description="Disordered" evidence="1">
    <location>
        <begin position="449"/>
        <end position="587"/>
    </location>
</feature>
<evidence type="ECO:0000256" key="1">
    <source>
        <dbReference type="SAM" id="MobiDB-lite"/>
    </source>
</evidence>
<dbReference type="Proteomes" id="UP001217918">
    <property type="component" value="Unassembled WGS sequence"/>
</dbReference>
<feature type="region of interest" description="Disordered" evidence="1">
    <location>
        <begin position="279"/>
        <end position="436"/>
    </location>
</feature>
<comment type="caution">
    <text evidence="2">The sequence shown here is derived from an EMBL/GenBank/DDBJ whole genome shotgun (WGS) entry which is preliminary data.</text>
</comment>
<feature type="compositionally biased region" description="Polar residues" evidence="1">
    <location>
        <begin position="314"/>
        <end position="332"/>
    </location>
</feature>
<evidence type="ECO:0000313" key="2">
    <source>
        <dbReference type="EMBL" id="KAK2069435.1"/>
    </source>
</evidence>
<feature type="compositionally biased region" description="Basic and acidic residues" evidence="1">
    <location>
        <begin position="28"/>
        <end position="38"/>
    </location>
</feature>
<evidence type="ECO:0000313" key="3">
    <source>
        <dbReference type="Proteomes" id="UP001217918"/>
    </source>
</evidence>
<feature type="compositionally biased region" description="Basic and acidic residues" evidence="1">
    <location>
        <begin position="290"/>
        <end position="305"/>
    </location>
</feature>
<accession>A0AAD9MC10</accession>
<feature type="compositionally biased region" description="Polar residues" evidence="1">
    <location>
        <begin position="82"/>
        <end position="96"/>
    </location>
</feature>
<protein>
    <submittedName>
        <fullName evidence="2">Uncharacterized protein</fullName>
    </submittedName>
</protein>
<feature type="compositionally biased region" description="Polar residues" evidence="1">
    <location>
        <begin position="513"/>
        <end position="534"/>
    </location>
</feature>
<keyword evidence="3" id="KW-1185">Reference proteome</keyword>
<dbReference type="AlphaFoldDB" id="A0AAD9MC10"/>
<feature type="region of interest" description="Disordered" evidence="1">
    <location>
        <begin position="1"/>
        <end position="162"/>
    </location>
</feature>